<feature type="transmembrane region" description="Helical" evidence="1">
    <location>
        <begin position="12"/>
        <end position="30"/>
    </location>
</feature>
<sequence length="133" mass="14845">MTPPRWILRGMWTTDIGFAVYWTAVATGLVRPFGHPILDDWNWSFLVLDLTAAATGAWALRSLRRGGDGRVPTAVSLALTHAAGVTALNFWTLRGDFDLVWWLPNLWLTCFPVVALIVLTGRAHHATARTHRQ</sequence>
<name>A0A562VER7_9ACTN</name>
<feature type="transmembrane region" description="Helical" evidence="1">
    <location>
        <begin position="42"/>
        <end position="60"/>
    </location>
</feature>
<accession>A0A562VER7</accession>
<dbReference type="AlphaFoldDB" id="A0A562VER7"/>
<dbReference type="EMBL" id="VLLL01000005">
    <property type="protein sequence ID" value="TWJ16370.1"/>
    <property type="molecule type" value="Genomic_DNA"/>
</dbReference>
<keyword evidence="1" id="KW-0472">Membrane</keyword>
<dbReference type="InterPro" id="IPR020348">
    <property type="entry name" value="Uncharacterised_YvaD"/>
</dbReference>
<organism evidence="2 3">
    <name type="scientific">Stackebrandtia albiflava</name>
    <dbReference type="NCBI Taxonomy" id="406432"/>
    <lineage>
        <taxon>Bacteria</taxon>
        <taxon>Bacillati</taxon>
        <taxon>Actinomycetota</taxon>
        <taxon>Actinomycetes</taxon>
        <taxon>Glycomycetales</taxon>
        <taxon>Glycomycetaceae</taxon>
        <taxon>Stackebrandtia</taxon>
    </lineage>
</organism>
<feature type="transmembrane region" description="Helical" evidence="1">
    <location>
        <begin position="72"/>
        <end position="93"/>
    </location>
</feature>
<evidence type="ECO:0000313" key="2">
    <source>
        <dbReference type="EMBL" id="TWJ16370.1"/>
    </source>
</evidence>
<proteinExistence type="predicted"/>
<keyword evidence="1" id="KW-0812">Transmembrane</keyword>
<reference evidence="2 3" key="1">
    <citation type="journal article" date="2013" name="Stand. Genomic Sci.">
        <title>Genomic Encyclopedia of Type Strains, Phase I: The one thousand microbial genomes (KMG-I) project.</title>
        <authorList>
            <person name="Kyrpides N.C."/>
            <person name="Woyke T."/>
            <person name="Eisen J.A."/>
            <person name="Garrity G."/>
            <person name="Lilburn T.G."/>
            <person name="Beck B.J."/>
            <person name="Whitman W.B."/>
            <person name="Hugenholtz P."/>
            <person name="Klenk H.P."/>
        </authorList>
    </citation>
    <scope>NUCLEOTIDE SEQUENCE [LARGE SCALE GENOMIC DNA]</scope>
    <source>
        <strain evidence="2 3">DSM 45044</strain>
    </source>
</reference>
<evidence type="ECO:0000256" key="1">
    <source>
        <dbReference type="SAM" id="Phobius"/>
    </source>
</evidence>
<keyword evidence="1" id="KW-1133">Transmembrane helix</keyword>
<comment type="caution">
    <text evidence="2">The sequence shown here is derived from an EMBL/GenBank/DDBJ whole genome shotgun (WGS) entry which is preliminary data.</text>
</comment>
<dbReference type="Pfam" id="PF17314">
    <property type="entry name" value="DUF5360"/>
    <property type="match status" value="1"/>
</dbReference>
<evidence type="ECO:0000313" key="3">
    <source>
        <dbReference type="Proteomes" id="UP000321617"/>
    </source>
</evidence>
<keyword evidence="3" id="KW-1185">Reference proteome</keyword>
<gene>
    <name evidence="2" type="ORF">LX16_2099</name>
</gene>
<feature type="transmembrane region" description="Helical" evidence="1">
    <location>
        <begin position="99"/>
        <end position="119"/>
    </location>
</feature>
<evidence type="ECO:0008006" key="4">
    <source>
        <dbReference type="Google" id="ProtNLM"/>
    </source>
</evidence>
<dbReference type="OrthoDB" id="2469007at2"/>
<dbReference type="Proteomes" id="UP000321617">
    <property type="component" value="Unassembled WGS sequence"/>
</dbReference>
<protein>
    <recommendedName>
        <fullName evidence="4">TspO/MBR related protein</fullName>
    </recommendedName>
</protein>